<dbReference type="InterPro" id="IPR000182">
    <property type="entry name" value="GNAT_dom"/>
</dbReference>
<reference evidence="2" key="1">
    <citation type="submission" date="2021-03" db="EMBL/GenBank/DDBJ databases">
        <title>Chromosome level genome of the anhydrobiotic midge Polypedilum vanderplanki.</title>
        <authorList>
            <person name="Yoshida Y."/>
            <person name="Kikawada T."/>
            <person name="Gusev O."/>
        </authorList>
    </citation>
    <scope>NUCLEOTIDE SEQUENCE</scope>
    <source>
        <strain evidence="2">NIAS01</strain>
        <tissue evidence="2">Whole body or cell culture</tissue>
    </source>
</reference>
<dbReference type="Proteomes" id="UP001107558">
    <property type="component" value="Chromosome 1"/>
</dbReference>
<dbReference type="InterPro" id="IPR016181">
    <property type="entry name" value="Acyl_CoA_acyltransferase"/>
</dbReference>
<gene>
    <name evidence="2" type="ORF">PVAND_009385</name>
</gene>
<evidence type="ECO:0000313" key="3">
    <source>
        <dbReference type="Proteomes" id="UP001107558"/>
    </source>
</evidence>
<organism evidence="2 3">
    <name type="scientific">Polypedilum vanderplanki</name>
    <name type="common">Sleeping chironomid midge</name>
    <dbReference type="NCBI Taxonomy" id="319348"/>
    <lineage>
        <taxon>Eukaryota</taxon>
        <taxon>Metazoa</taxon>
        <taxon>Ecdysozoa</taxon>
        <taxon>Arthropoda</taxon>
        <taxon>Hexapoda</taxon>
        <taxon>Insecta</taxon>
        <taxon>Pterygota</taxon>
        <taxon>Neoptera</taxon>
        <taxon>Endopterygota</taxon>
        <taxon>Diptera</taxon>
        <taxon>Nematocera</taxon>
        <taxon>Chironomoidea</taxon>
        <taxon>Chironomidae</taxon>
        <taxon>Chironominae</taxon>
        <taxon>Polypedilum</taxon>
        <taxon>Polypedilum</taxon>
    </lineage>
</organism>
<feature type="domain" description="N-acetyltransferase" evidence="1">
    <location>
        <begin position="154"/>
        <end position="191"/>
    </location>
</feature>
<dbReference type="GO" id="GO:0008080">
    <property type="term" value="F:N-acetyltransferase activity"/>
    <property type="evidence" value="ECO:0007669"/>
    <property type="project" value="TreeGrafter"/>
</dbReference>
<evidence type="ECO:0000313" key="2">
    <source>
        <dbReference type="EMBL" id="KAG5679848.1"/>
    </source>
</evidence>
<dbReference type="SUPFAM" id="SSF55729">
    <property type="entry name" value="Acyl-CoA N-acyltransferases (Nat)"/>
    <property type="match status" value="1"/>
</dbReference>
<keyword evidence="3" id="KW-1185">Reference proteome</keyword>
<dbReference type="EMBL" id="JADBJN010000001">
    <property type="protein sequence ID" value="KAG5679848.1"/>
    <property type="molecule type" value="Genomic_DNA"/>
</dbReference>
<comment type="caution">
    <text evidence="2">The sequence shown here is derived from an EMBL/GenBank/DDBJ whole genome shotgun (WGS) entry which is preliminary data.</text>
</comment>
<dbReference type="Pfam" id="PF00583">
    <property type="entry name" value="Acetyltransf_1"/>
    <property type="match status" value="1"/>
</dbReference>
<dbReference type="AlphaFoldDB" id="A0A9J6CDD2"/>
<dbReference type="OrthoDB" id="8113373at2759"/>
<accession>A0A9J6CDD2</accession>
<protein>
    <recommendedName>
        <fullName evidence="1">N-acetyltransferase domain-containing protein</fullName>
    </recommendedName>
</protein>
<dbReference type="PANTHER" id="PTHR20905">
    <property type="entry name" value="N-ACETYLTRANSFERASE-RELATED"/>
    <property type="match status" value="1"/>
</dbReference>
<sequence length="245" mass="27719">MSDEKFVVFPRRDGIVYPQIYTKFKVKSKENDKEEEFQIQDLTENYFDEAVDFIVANHARGAVFHNAAGTLTRESGIERVRAAYRRVFEEKISLICLHVNNGSEKVVGLNALHIKSKFDPPAQPSDDPNFCKLMEATKFIENAFDVMEHYNVDRYMFAAGLCVGPEYRGRGIATEILKARAPLMRSIGIELTTSIFSTTGAQKAALAAGYDENYSITYEEFEKVLPSMNFSRFYGSSCKVLSLKV</sequence>
<dbReference type="PANTHER" id="PTHR20905:SF32">
    <property type="entry name" value="ARYLALKYLAMINE N-ACETYLTRANSFERASE-LIKE 7, ISOFORM A"/>
    <property type="match status" value="1"/>
</dbReference>
<dbReference type="Gene3D" id="3.40.630.30">
    <property type="match status" value="1"/>
</dbReference>
<proteinExistence type="predicted"/>
<dbReference type="CDD" id="cd04301">
    <property type="entry name" value="NAT_SF"/>
    <property type="match status" value="1"/>
</dbReference>
<name>A0A9J6CDD2_POLVA</name>
<evidence type="ECO:0000259" key="1">
    <source>
        <dbReference type="Pfam" id="PF00583"/>
    </source>
</evidence>